<dbReference type="EMBL" id="UGRU01000001">
    <property type="protein sequence ID" value="SUA48396.1"/>
    <property type="molecule type" value="Genomic_DNA"/>
</dbReference>
<dbReference type="Gene3D" id="1.10.1780.10">
    <property type="entry name" value="Clp, N-terminal domain"/>
    <property type="match status" value="1"/>
</dbReference>
<evidence type="ECO:0000313" key="4">
    <source>
        <dbReference type="Proteomes" id="UP000255082"/>
    </source>
</evidence>
<proteinExistence type="predicted"/>
<dbReference type="InterPro" id="IPR036628">
    <property type="entry name" value="Clp_N_dom_sf"/>
</dbReference>
<sequence>MTERIRLDDLIEGIKRARPDDVLEQLSDAVVVAGHMSEVADHLIGHFVDQARRSGASWTDIGQSMGVSKQAAQKRFVPKPGDPAMDPNAGFARFTPRARNVVMASMEEARRAGNAEIQPEHLVLGLLSEPGALAAHAIVATGVSLEAVRRVATAALPAAVDEVPALIPYTASARKTLELTFREALRLGHNYIGTEHLLLALLEQEDGRGVLSGLGLTKADIERDLVAQLAQFMPPNPPARRLPDRCSPAHAFGTPVVVAASGQGRLAGSWPLRRPPNPPRPCTDFRGGHGIWEHAPIRLCSCGADEVIGGPDTILLWRMDRIPT</sequence>
<reference evidence="3 4" key="1">
    <citation type="submission" date="2018-06" db="EMBL/GenBank/DDBJ databases">
        <authorList>
            <consortium name="Pathogen Informatics"/>
            <person name="Doyle S."/>
        </authorList>
    </citation>
    <scope>NUCLEOTIDE SEQUENCE [LARGE SCALE GENOMIC DNA]</scope>
    <source>
        <strain evidence="3 4">NCTC13184</strain>
    </source>
</reference>
<dbReference type="PANTHER" id="PTHR47016">
    <property type="entry name" value="ATP-DEPENDENT CLP PROTEASE ATP-BINDING SUBUNIT CLPT1, CHLOROPLASTIC"/>
    <property type="match status" value="1"/>
</dbReference>
<keyword evidence="3" id="KW-0645">Protease</keyword>
<dbReference type="GO" id="GO:0006508">
    <property type="term" value="P:proteolysis"/>
    <property type="evidence" value="ECO:0007669"/>
    <property type="project" value="UniProtKB-KW"/>
</dbReference>
<keyword evidence="3" id="KW-0067">ATP-binding</keyword>
<dbReference type="GO" id="GO:0005524">
    <property type="term" value="F:ATP binding"/>
    <property type="evidence" value="ECO:0007669"/>
    <property type="project" value="UniProtKB-KW"/>
</dbReference>
<organism evidence="3 4">
    <name type="scientific">Nocardia africana</name>
    <dbReference type="NCBI Taxonomy" id="134964"/>
    <lineage>
        <taxon>Bacteria</taxon>
        <taxon>Bacillati</taxon>
        <taxon>Actinomycetota</taxon>
        <taxon>Actinomycetes</taxon>
        <taxon>Mycobacteriales</taxon>
        <taxon>Nocardiaceae</taxon>
        <taxon>Nocardia</taxon>
    </lineage>
</organism>
<feature type="domain" description="Clp R" evidence="2">
    <location>
        <begin position="91"/>
        <end position="232"/>
    </location>
</feature>
<dbReference type="PANTHER" id="PTHR47016:SF5">
    <property type="entry name" value="CLP DOMAIN SUPERFAMILY PROTEIN"/>
    <property type="match status" value="1"/>
</dbReference>
<protein>
    <submittedName>
        <fullName evidence="3">Probable ATP-dependent Clp protease ATP-binding subunit</fullName>
    </submittedName>
</protein>
<dbReference type="SUPFAM" id="SSF81923">
    <property type="entry name" value="Double Clp-N motif"/>
    <property type="match status" value="1"/>
</dbReference>
<keyword evidence="1" id="KW-0677">Repeat</keyword>
<dbReference type="InterPro" id="IPR004176">
    <property type="entry name" value="Clp_R_N"/>
</dbReference>
<keyword evidence="3" id="KW-0378">Hydrolase</keyword>
<name>A0A378X488_9NOCA</name>
<dbReference type="AlphaFoldDB" id="A0A378X488"/>
<dbReference type="GO" id="GO:0008233">
    <property type="term" value="F:peptidase activity"/>
    <property type="evidence" value="ECO:0007669"/>
    <property type="project" value="UniProtKB-KW"/>
</dbReference>
<dbReference type="Pfam" id="PF02861">
    <property type="entry name" value="Clp_N"/>
    <property type="match status" value="1"/>
</dbReference>
<keyword evidence="3" id="KW-0547">Nucleotide-binding</keyword>
<evidence type="ECO:0000313" key="3">
    <source>
        <dbReference type="EMBL" id="SUA48396.1"/>
    </source>
</evidence>
<dbReference type="PROSITE" id="PS51903">
    <property type="entry name" value="CLP_R"/>
    <property type="match status" value="1"/>
</dbReference>
<evidence type="ECO:0000259" key="2">
    <source>
        <dbReference type="PROSITE" id="PS51903"/>
    </source>
</evidence>
<gene>
    <name evidence="3" type="primary">clpC_4</name>
    <name evidence="3" type="ORF">NCTC13184_06948</name>
</gene>
<evidence type="ECO:0000256" key="1">
    <source>
        <dbReference type="PROSITE-ProRule" id="PRU01251"/>
    </source>
</evidence>
<dbReference type="InterPro" id="IPR044217">
    <property type="entry name" value="CLPT1/2"/>
</dbReference>
<dbReference type="Proteomes" id="UP000255082">
    <property type="component" value="Unassembled WGS sequence"/>
</dbReference>
<accession>A0A378X488</accession>